<proteinExistence type="predicted"/>
<evidence type="ECO:0000259" key="2">
    <source>
        <dbReference type="PROSITE" id="PS51898"/>
    </source>
</evidence>
<organism evidence="3 4">
    <name type="scientific">Candidatus Kapaibacterium thiocyanatum</name>
    <dbReference type="NCBI Taxonomy" id="1895771"/>
    <lineage>
        <taxon>Bacteria</taxon>
        <taxon>Pseudomonadati</taxon>
        <taxon>Candidatus Kapaibacteriota</taxon>
        <taxon>Candidatus Kapaibacteriia</taxon>
        <taxon>Candidatus Kapaibacteriales</taxon>
        <taxon>Candidatus Kapaibacteriaceae</taxon>
        <taxon>Candidatus Kapaibacterium</taxon>
    </lineage>
</organism>
<evidence type="ECO:0000256" key="1">
    <source>
        <dbReference type="ARBA" id="ARBA00023172"/>
    </source>
</evidence>
<gene>
    <name evidence="3" type="ORF">BGO89_06910</name>
</gene>
<evidence type="ECO:0000313" key="3">
    <source>
        <dbReference type="EMBL" id="OJX57696.1"/>
    </source>
</evidence>
<keyword evidence="1" id="KW-0233">DNA recombination</keyword>
<dbReference type="InterPro" id="IPR013762">
    <property type="entry name" value="Integrase-like_cat_sf"/>
</dbReference>
<dbReference type="Proteomes" id="UP000184233">
    <property type="component" value="Unassembled WGS sequence"/>
</dbReference>
<dbReference type="GO" id="GO:0015074">
    <property type="term" value="P:DNA integration"/>
    <property type="evidence" value="ECO:0007669"/>
    <property type="project" value="InterPro"/>
</dbReference>
<dbReference type="EMBL" id="MKVH01000021">
    <property type="protein sequence ID" value="OJX57696.1"/>
    <property type="molecule type" value="Genomic_DNA"/>
</dbReference>
<dbReference type="PROSITE" id="PS51898">
    <property type="entry name" value="TYR_RECOMBINASE"/>
    <property type="match status" value="1"/>
</dbReference>
<name>A0A1M3KYY2_9BACT</name>
<dbReference type="AlphaFoldDB" id="A0A1M3KYY2"/>
<dbReference type="Gene3D" id="1.10.443.10">
    <property type="entry name" value="Intergrase catalytic core"/>
    <property type="match status" value="1"/>
</dbReference>
<dbReference type="InterPro" id="IPR011010">
    <property type="entry name" value="DNA_brk_join_enz"/>
</dbReference>
<dbReference type="SUPFAM" id="SSF56349">
    <property type="entry name" value="DNA breaking-rejoining enzymes"/>
    <property type="match status" value="1"/>
</dbReference>
<dbReference type="InterPro" id="IPR002104">
    <property type="entry name" value="Integrase_catalytic"/>
</dbReference>
<dbReference type="Pfam" id="PF00589">
    <property type="entry name" value="Phage_integrase"/>
    <property type="match status" value="1"/>
</dbReference>
<reference evidence="3 4" key="1">
    <citation type="submission" date="2016-09" db="EMBL/GenBank/DDBJ databases">
        <title>Genome-resolved meta-omics ties microbial dynamics to process performance in biotechnology for thiocyanate degradation.</title>
        <authorList>
            <person name="Kantor R.S."/>
            <person name="Huddy R.J."/>
            <person name="Iyer R."/>
            <person name="Thomas B.C."/>
            <person name="Brown C.T."/>
            <person name="Anantharaman K."/>
            <person name="Tringe S."/>
            <person name="Hettich R.L."/>
            <person name="Harrison S.T."/>
            <person name="Banfield J.F."/>
        </authorList>
    </citation>
    <scope>NUCLEOTIDE SEQUENCE [LARGE SCALE GENOMIC DNA]</scope>
    <source>
        <strain evidence="3">59-99</strain>
    </source>
</reference>
<feature type="domain" description="Tyr recombinase" evidence="2">
    <location>
        <begin position="1"/>
        <end position="115"/>
    </location>
</feature>
<accession>A0A1M3KYY2</accession>
<dbReference type="GO" id="GO:0006310">
    <property type="term" value="P:DNA recombination"/>
    <property type="evidence" value="ECO:0007669"/>
    <property type="project" value="UniProtKB-KW"/>
</dbReference>
<sequence length="133" mass="15778">MMTGVKDLLPCQQEAYLMKNKRARKTLKANRNDYVFRWSYSSQSRLLNTVKRAMQFLGLDVKRGFHTFRRTFCDRLHQADVEMYTRQQLLRHRNTTTTINCYSYTNAERLAKALDNVEKRKGQEVKDKVHKAG</sequence>
<protein>
    <recommendedName>
        <fullName evidence="2">Tyr recombinase domain-containing protein</fullName>
    </recommendedName>
</protein>
<comment type="caution">
    <text evidence="3">The sequence shown here is derived from an EMBL/GenBank/DDBJ whole genome shotgun (WGS) entry which is preliminary data.</text>
</comment>
<dbReference type="GO" id="GO:0003677">
    <property type="term" value="F:DNA binding"/>
    <property type="evidence" value="ECO:0007669"/>
    <property type="project" value="InterPro"/>
</dbReference>
<evidence type="ECO:0000313" key="4">
    <source>
        <dbReference type="Proteomes" id="UP000184233"/>
    </source>
</evidence>